<evidence type="ECO:0000313" key="1">
    <source>
        <dbReference type="EMBL" id="KAK2733852.1"/>
    </source>
</evidence>
<comment type="caution">
    <text evidence="1">The sequence shown here is derived from an EMBL/GenBank/DDBJ whole genome shotgun (WGS) entry which is preliminary data.</text>
</comment>
<name>A0AAD9Y4Y2_COLKA</name>
<reference evidence="1" key="1">
    <citation type="submission" date="2023-02" db="EMBL/GenBank/DDBJ databases">
        <title>Colletotrichum kahawae CIFC_Que2 genome sequencing and assembly.</title>
        <authorList>
            <person name="Baroncelli R."/>
        </authorList>
    </citation>
    <scope>NUCLEOTIDE SEQUENCE</scope>
    <source>
        <strain evidence="1">CIFC_Que2</strain>
    </source>
</reference>
<accession>A0AAD9Y4Y2</accession>
<gene>
    <name evidence="1" type="ORF">CKAH01_08266</name>
</gene>
<sequence length="95" mass="10880">MRQTGFSRRVRSRVSAYYRRRRRIMFASCPSRTGAETGDHGVDVNRARDESKYFVVCIGTRRCTNSRSKRYLAMAVMREASQGCDVEYTKSPSAA</sequence>
<dbReference type="Proteomes" id="UP001281614">
    <property type="component" value="Unassembled WGS sequence"/>
</dbReference>
<proteinExistence type="predicted"/>
<protein>
    <submittedName>
        <fullName evidence="1">Uncharacterized protein</fullName>
    </submittedName>
</protein>
<organism evidence="1 2">
    <name type="scientific">Colletotrichum kahawae</name>
    <name type="common">Coffee berry disease fungus</name>
    <dbReference type="NCBI Taxonomy" id="34407"/>
    <lineage>
        <taxon>Eukaryota</taxon>
        <taxon>Fungi</taxon>
        <taxon>Dikarya</taxon>
        <taxon>Ascomycota</taxon>
        <taxon>Pezizomycotina</taxon>
        <taxon>Sordariomycetes</taxon>
        <taxon>Hypocreomycetidae</taxon>
        <taxon>Glomerellales</taxon>
        <taxon>Glomerellaceae</taxon>
        <taxon>Colletotrichum</taxon>
        <taxon>Colletotrichum gloeosporioides species complex</taxon>
    </lineage>
</organism>
<evidence type="ECO:0000313" key="2">
    <source>
        <dbReference type="Proteomes" id="UP001281614"/>
    </source>
</evidence>
<dbReference type="EMBL" id="VYYT01000488">
    <property type="protein sequence ID" value="KAK2733852.1"/>
    <property type="molecule type" value="Genomic_DNA"/>
</dbReference>
<dbReference type="AlphaFoldDB" id="A0AAD9Y4Y2"/>
<keyword evidence="2" id="KW-1185">Reference proteome</keyword>